<dbReference type="RefSeq" id="WP_238270081.1">
    <property type="nucleotide sequence ID" value="NZ_BPQG01000001.1"/>
</dbReference>
<proteinExistence type="predicted"/>
<gene>
    <name evidence="1" type="ORF">AFCDBAGC_0084</name>
</gene>
<evidence type="ECO:0000313" key="1">
    <source>
        <dbReference type="EMBL" id="GJD42249.1"/>
    </source>
</evidence>
<dbReference type="Proteomes" id="UP001055117">
    <property type="component" value="Unassembled WGS sequence"/>
</dbReference>
<dbReference type="EMBL" id="BPQG01000001">
    <property type="protein sequence ID" value="GJD42249.1"/>
    <property type="molecule type" value="Genomic_DNA"/>
</dbReference>
<reference evidence="1 2" key="1">
    <citation type="journal article" date="2021" name="Front. Microbiol.">
        <title>Comprehensive Comparative Genomics and Phenotyping of Methylobacterium Species.</title>
        <authorList>
            <person name="Alessa O."/>
            <person name="Ogura Y."/>
            <person name="Fujitani Y."/>
            <person name="Takami H."/>
            <person name="Hayashi T."/>
            <person name="Sahin N."/>
            <person name="Tani A."/>
        </authorList>
    </citation>
    <scope>NUCLEOTIDE SEQUENCE [LARGE SCALE GENOMIC DNA]</scope>
    <source>
        <strain evidence="1 2">DSM 23679</strain>
    </source>
</reference>
<sequence>MTYPREVIPEHIRVGMHKRFPKHPRWFPPVPETPWSLIEDVLAQGRRDGLNNRQLAGGVYTLLVARGLLSEGRA</sequence>
<organism evidence="1 2">
    <name type="scientific">Methylobacterium cerastii</name>
    <dbReference type="NCBI Taxonomy" id="932741"/>
    <lineage>
        <taxon>Bacteria</taxon>
        <taxon>Pseudomonadati</taxon>
        <taxon>Pseudomonadota</taxon>
        <taxon>Alphaproteobacteria</taxon>
        <taxon>Hyphomicrobiales</taxon>
        <taxon>Methylobacteriaceae</taxon>
        <taxon>Methylobacterium</taxon>
    </lineage>
</organism>
<evidence type="ECO:0008006" key="3">
    <source>
        <dbReference type="Google" id="ProtNLM"/>
    </source>
</evidence>
<name>A0ABQ4QAY7_9HYPH</name>
<protein>
    <recommendedName>
        <fullName evidence="3">Transposase</fullName>
    </recommendedName>
</protein>
<keyword evidence="2" id="KW-1185">Reference proteome</keyword>
<evidence type="ECO:0000313" key="2">
    <source>
        <dbReference type="Proteomes" id="UP001055117"/>
    </source>
</evidence>
<comment type="caution">
    <text evidence="1">The sequence shown here is derived from an EMBL/GenBank/DDBJ whole genome shotgun (WGS) entry which is preliminary data.</text>
</comment>
<accession>A0ABQ4QAY7</accession>